<dbReference type="STRING" id="500633.CLOHIR_00356"/>
<accession>B6FWV7</accession>
<dbReference type="HOGENOM" id="CLU_1944998_0_0_9"/>
<gene>
    <name evidence="2" type="ORF">CLOHIR_00356</name>
</gene>
<reference evidence="2 3" key="1">
    <citation type="submission" date="2008-09" db="EMBL/GenBank/DDBJ databases">
        <authorList>
            <person name="Fulton L."/>
            <person name="Clifton S."/>
            <person name="Fulton B."/>
            <person name="Xu J."/>
            <person name="Minx P."/>
            <person name="Pepin K.H."/>
            <person name="Johnson M."/>
            <person name="Thiruvilangam P."/>
            <person name="Bhonagiri V."/>
            <person name="Nash W.E."/>
            <person name="Mardis E.R."/>
            <person name="Wilson R.K."/>
        </authorList>
    </citation>
    <scope>NUCLEOTIDE SEQUENCE [LARGE SCALE GENOMIC DNA]</scope>
    <source>
        <strain evidence="2 3">DSM 13275</strain>
    </source>
</reference>
<reference evidence="2 3" key="2">
    <citation type="submission" date="2008-10" db="EMBL/GenBank/DDBJ databases">
        <title>Draft genome sequence of Clostridium hiranonis (DSM 13275).</title>
        <authorList>
            <person name="Sudarsanam P."/>
            <person name="Ley R."/>
            <person name="Guruge J."/>
            <person name="Turnbaugh P.J."/>
            <person name="Mahowald M."/>
            <person name="Liep D."/>
            <person name="Gordon J."/>
        </authorList>
    </citation>
    <scope>NUCLEOTIDE SEQUENCE [LARGE SCALE GENOMIC DNA]</scope>
    <source>
        <strain evidence="2 3">DSM 13275</strain>
    </source>
</reference>
<proteinExistence type="predicted"/>
<evidence type="ECO:0000313" key="2">
    <source>
        <dbReference type="EMBL" id="EEA86018.1"/>
    </source>
</evidence>
<dbReference type="Proteomes" id="UP000003178">
    <property type="component" value="Unassembled WGS sequence"/>
</dbReference>
<organism evidence="2 3">
    <name type="scientific">Peptacetobacter hiranonis (strain DSM 13275 / JCM 10541 / KCTC 15199 / TO-931)</name>
    <name type="common">Clostridium hiranonis</name>
    <dbReference type="NCBI Taxonomy" id="500633"/>
    <lineage>
        <taxon>Bacteria</taxon>
        <taxon>Bacillati</taxon>
        <taxon>Bacillota</taxon>
        <taxon>Clostridia</taxon>
        <taxon>Peptostreptococcales</taxon>
        <taxon>Peptostreptococcaceae</taxon>
        <taxon>Peptacetobacter</taxon>
    </lineage>
</organism>
<dbReference type="EMBL" id="ABWP01000011">
    <property type="protein sequence ID" value="EEA86018.1"/>
    <property type="molecule type" value="Genomic_DNA"/>
</dbReference>
<dbReference type="AlphaFoldDB" id="B6FWV7"/>
<evidence type="ECO:0000256" key="1">
    <source>
        <dbReference type="SAM" id="Coils"/>
    </source>
</evidence>
<feature type="coiled-coil region" evidence="1">
    <location>
        <begin position="46"/>
        <end position="73"/>
    </location>
</feature>
<keyword evidence="1" id="KW-0175">Coiled coil</keyword>
<sequence>MFGLFTTSQVNKMKQELREYYEMKLLEKDELISKCEHRFQISIGFQQEMEQEIKDLQEDIRDLEFEIEKKDRILRSCGLILDRIDKERGRLFNAKSDRIKKKYAKKINEKIEELEKKYETKIYIKMEEE</sequence>
<dbReference type="RefSeq" id="WP_006439278.1">
    <property type="nucleotide sequence ID" value="NZ_DS995355.1"/>
</dbReference>
<evidence type="ECO:0000313" key="3">
    <source>
        <dbReference type="Proteomes" id="UP000003178"/>
    </source>
</evidence>
<protein>
    <submittedName>
        <fullName evidence="2">Uncharacterized protein</fullName>
    </submittedName>
</protein>
<name>B6FWV7_PEPHT</name>
<comment type="caution">
    <text evidence="2">The sequence shown here is derived from an EMBL/GenBank/DDBJ whole genome shotgun (WGS) entry which is preliminary data.</text>
</comment>
<keyword evidence="3" id="KW-1185">Reference proteome</keyword>